<keyword evidence="1" id="KW-0808">Transferase</keyword>
<protein>
    <submittedName>
        <fullName evidence="1">2-oxo-3-deoxygalactonate kinase</fullName>
        <ecNumber evidence="1">2.7.1.58</ecNumber>
    </submittedName>
</protein>
<dbReference type="GO" id="GO:0008671">
    <property type="term" value="F:2-dehydro-3-deoxygalactonokinase activity"/>
    <property type="evidence" value="ECO:0007669"/>
    <property type="project" value="UniProtKB-EC"/>
</dbReference>
<dbReference type="InterPro" id="IPR007729">
    <property type="entry name" value="DGOK"/>
</dbReference>
<dbReference type="InterPro" id="IPR042257">
    <property type="entry name" value="DGOK_C"/>
</dbReference>
<organism evidence="1 2">
    <name type="scientific">Hafnia alvei FB1</name>
    <dbReference type="NCBI Taxonomy" id="1453496"/>
    <lineage>
        <taxon>Bacteria</taxon>
        <taxon>Pseudomonadati</taxon>
        <taxon>Pseudomonadota</taxon>
        <taxon>Gammaproteobacteria</taxon>
        <taxon>Enterobacterales</taxon>
        <taxon>Hafniaceae</taxon>
        <taxon>Hafnia</taxon>
    </lineage>
</organism>
<dbReference type="CDD" id="cd24012">
    <property type="entry name" value="ASKHA_NBD_KDGal-kinase"/>
    <property type="match status" value="1"/>
</dbReference>
<dbReference type="EMBL" id="CP009706">
    <property type="protein sequence ID" value="AIU71070.1"/>
    <property type="molecule type" value="Genomic_DNA"/>
</dbReference>
<dbReference type="RefSeq" id="WP_025797330.1">
    <property type="nucleotide sequence ID" value="NZ_CP009706.1"/>
</dbReference>
<gene>
    <name evidence="1" type="ORF">AT03_00755</name>
</gene>
<keyword evidence="2" id="KW-1185">Reference proteome</keyword>
<dbReference type="GO" id="GO:0034194">
    <property type="term" value="P:D-galactonate catabolic process"/>
    <property type="evidence" value="ECO:0007669"/>
    <property type="project" value="InterPro"/>
</dbReference>
<evidence type="ECO:0000313" key="1">
    <source>
        <dbReference type="EMBL" id="AIU71070.1"/>
    </source>
</evidence>
<evidence type="ECO:0000313" key="2">
    <source>
        <dbReference type="Proteomes" id="UP000029986"/>
    </source>
</evidence>
<dbReference type="HOGENOM" id="CLU_058005_2_0_6"/>
<dbReference type="KEGG" id="hav:AT03_00755"/>
<sequence length="300" mass="32989">MNESFIAIDWGSTNLRAWIYKQGLCMDSLNSESGVTRLQGQTPQQVFARLMQPWFQDYGELPTLMAGMVGSNAGWQAAPYLPCPVSLGEIAHHLTAVHSPNMPDIRIIPGLCIDRPDNSNVMRGEETQLIGAHKIHASSRYVMPGTHSKWVHLSGDCVDDFRTVITGELHYLLLQHGLIGVGIGEQLVSPEAFREGMETGFNDANILCCLFETRAAHLLGRRDKNTVSDWLSGVLIGNEVAQMQQDYALSSHDDITLIGSQKLTERYAQALAFAGINYQTLEGDVAFQAGIRSVANVLGY</sequence>
<dbReference type="PATRIC" id="fig|1453496.5.peg.153"/>
<dbReference type="Pfam" id="PF05035">
    <property type="entry name" value="DGOK"/>
    <property type="match status" value="1"/>
</dbReference>
<dbReference type="AlphaFoldDB" id="A0A097QX52"/>
<reference evidence="1 2" key="1">
    <citation type="journal article" date="2014" name="Gut Pathog.">
        <title>Gene clusters of Hafnia alvei strain FB1 important in survival and pathogenesis: a draft genome perspective.</title>
        <authorList>
            <person name="Tan J.Y."/>
            <person name="Yin W.F."/>
            <person name="Chan K.G."/>
        </authorList>
    </citation>
    <scope>NUCLEOTIDE SEQUENCE [LARGE SCALE GENOMIC DNA]</scope>
    <source>
        <strain evidence="1 2">FB1</strain>
    </source>
</reference>
<dbReference type="Proteomes" id="UP000029986">
    <property type="component" value="Chromosome"/>
</dbReference>
<dbReference type="OrthoDB" id="256574at2"/>
<name>A0A097QX52_HAFAL</name>
<dbReference type="Gene3D" id="3.30.420.310">
    <property type="entry name" value="2-keto-3-deoxy-galactonokinase, C-terminal domain"/>
    <property type="match status" value="1"/>
</dbReference>
<dbReference type="InterPro" id="IPR042258">
    <property type="entry name" value="DGOK_N"/>
</dbReference>
<dbReference type="EC" id="2.7.1.58" evidence="1"/>
<accession>A0A097QX52</accession>
<keyword evidence="1" id="KW-0418">Kinase</keyword>
<proteinExistence type="predicted"/>
<dbReference type="eggNOG" id="COG3734">
    <property type="taxonomic scope" value="Bacteria"/>
</dbReference>
<dbReference type="Gene3D" id="3.30.420.300">
    <property type="entry name" value="2-keto-3-deoxy-galactonokinase, substrate binding domain"/>
    <property type="match status" value="1"/>
</dbReference>